<reference evidence="2 3" key="1">
    <citation type="journal article" date="2024" name="Genome Biol. Evol.">
        <title>Chromosome-level genome assembly of the viviparous eelpout Zoarces viviparus.</title>
        <authorList>
            <person name="Fuhrmann N."/>
            <person name="Brasseur M.V."/>
            <person name="Bakowski C.E."/>
            <person name="Podsiadlowski L."/>
            <person name="Prost S."/>
            <person name="Krehenwinkel H."/>
            <person name="Mayer C."/>
        </authorList>
    </citation>
    <scope>NUCLEOTIDE SEQUENCE [LARGE SCALE GENOMIC DNA]</scope>
    <source>
        <strain evidence="2">NO-MEL_2022_Ind0_liver</strain>
    </source>
</reference>
<organism evidence="2 3">
    <name type="scientific">Zoarces viviparus</name>
    <name type="common">Viviparous eelpout</name>
    <name type="synonym">Blennius viviparus</name>
    <dbReference type="NCBI Taxonomy" id="48416"/>
    <lineage>
        <taxon>Eukaryota</taxon>
        <taxon>Metazoa</taxon>
        <taxon>Chordata</taxon>
        <taxon>Craniata</taxon>
        <taxon>Vertebrata</taxon>
        <taxon>Euteleostomi</taxon>
        <taxon>Actinopterygii</taxon>
        <taxon>Neopterygii</taxon>
        <taxon>Teleostei</taxon>
        <taxon>Neoteleostei</taxon>
        <taxon>Acanthomorphata</taxon>
        <taxon>Eupercaria</taxon>
        <taxon>Perciformes</taxon>
        <taxon>Cottioidei</taxon>
        <taxon>Zoarcales</taxon>
        <taxon>Zoarcidae</taxon>
        <taxon>Zoarcinae</taxon>
        <taxon>Zoarces</taxon>
    </lineage>
</organism>
<name>A0AAW1EBE8_ZOAVI</name>
<comment type="caution">
    <text evidence="2">The sequence shown here is derived from an EMBL/GenBank/DDBJ whole genome shotgun (WGS) entry which is preliminary data.</text>
</comment>
<evidence type="ECO:0000313" key="3">
    <source>
        <dbReference type="Proteomes" id="UP001488805"/>
    </source>
</evidence>
<keyword evidence="1" id="KW-1133">Transmembrane helix</keyword>
<proteinExistence type="predicted"/>
<dbReference type="AlphaFoldDB" id="A0AAW1EBE8"/>
<protein>
    <submittedName>
        <fullName evidence="2">Uncharacterized protein</fullName>
    </submittedName>
</protein>
<evidence type="ECO:0000313" key="2">
    <source>
        <dbReference type="EMBL" id="KAK9519397.1"/>
    </source>
</evidence>
<keyword evidence="1" id="KW-0812">Transmembrane</keyword>
<keyword evidence="3" id="KW-1185">Reference proteome</keyword>
<accession>A0AAW1EBE8</accession>
<dbReference type="Proteomes" id="UP001488805">
    <property type="component" value="Unassembled WGS sequence"/>
</dbReference>
<feature type="transmembrane region" description="Helical" evidence="1">
    <location>
        <begin position="67"/>
        <end position="92"/>
    </location>
</feature>
<dbReference type="EMBL" id="JBCEZU010000434">
    <property type="protein sequence ID" value="KAK9519397.1"/>
    <property type="molecule type" value="Genomic_DNA"/>
</dbReference>
<gene>
    <name evidence="2" type="ORF">VZT92_022131</name>
</gene>
<evidence type="ECO:0000256" key="1">
    <source>
        <dbReference type="SAM" id="Phobius"/>
    </source>
</evidence>
<sequence>MGVRILCSLSSCSGLHPEAAQAAAGNSPDMQSTVGVVSSSSFLSRAANQQRQRRMQDRSQTQIKLRWVGQASGVCMCGSMWVYIWVCTHAYLYANEPL</sequence>
<keyword evidence="1" id="KW-0472">Membrane</keyword>